<evidence type="ECO:0000256" key="1">
    <source>
        <dbReference type="ARBA" id="ARBA00001947"/>
    </source>
</evidence>
<evidence type="ECO:0000313" key="7">
    <source>
        <dbReference type="EMBL" id="MBB2965656.1"/>
    </source>
</evidence>
<name>A0A7W4UU42_LEIAQ</name>
<keyword evidence="8" id="KW-1185">Reference proteome</keyword>
<dbReference type="PANTHER" id="PTHR43401">
    <property type="entry name" value="L-THREONINE 3-DEHYDROGENASE"/>
    <property type="match status" value="1"/>
</dbReference>
<dbReference type="GO" id="GO:0016491">
    <property type="term" value="F:oxidoreductase activity"/>
    <property type="evidence" value="ECO:0007669"/>
    <property type="project" value="UniProtKB-KW"/>
</dbReference>
<dbReference type="RefSeq" id="WP_183428097.1">
    <property type="nucleotide sequence ID" value="NZ_JACHVP010000001.1"/>
</dbReference>
<dbReference type="InterPro" id="IPR002328">
    <property type="entry name" value="ADH_Zn_CS"/>
</dbReference>
<evidence type="ECO:0000256" key="4">
    <source>
        <dbReference type="ARBA" id="ARBA00023002"/>
    </source>
</evidence>
<dbReference type="AlphaFoldDB" id="A0A7W4UU42"/>
<keyword evidence="4" id="KW-0560">Oxidoreductase</keyword>
<evidence type="ECO:0000313" key="8">
    <source>
        <dbReference type="Proteomes" id="UP000538196"/>
    </source>
</evidence>
<protein>
    <submittedName>
        <fullName evidence="7">Threonine dehydrogenase-like Zn-dependent dehydrogenase</fullName>
    </submittedName>
</protein>
<keyword evidence="3 5" id="KW-0862">Zinc</keyword>
<dbReference type="PANTHER" id="PTHR43401:SF2">
    <property type="entry name" value="L-THREONINE 3-DEHYDROGENASE"/>
    <property type="match status" value="1"/>
</dbReference>
<dbReference type="InterPro" id="IPR020843">
    <property type="entry name" value="ER"/>
</dbReference>
<dbReference type="Gene3D" id="3.90.180.10">
    <property type="entry name" value="Medium-chain alcohol dehydrogenases, catalytic domain"/>
    <property type="match status" value="1"/>
</dbReference>
<dbReference type="EMBL" id="JACHVP010000001">
    <property type="protein sequence ID" value="MBB2965656.1"/>
    <property type="molecule type" value="Genomic_DNA"/>
</dbReference>
<evidence type="ECO:0000256" key="5">
    <source>
        <dbReference type="RuleBase" id="RU361277"/>
    </source>
</evidence>
<keyword evidence="2 5" id="KW-0479">Metal-binding</keyword>
<dbReference type="SMART" id="SM00829">
    <property type="entry name" value="PKS_ER"/>
    <property type="match status" value="1"/>
</dbReference>
<organism evidence="7 8">
    <name type="scientific">Leifsonia aquatica</name>
    <name type="common">Corynebacterium aquaticum</name>
    <dbReference type="NCBI Taxonomy" id="144185"/>
    <lineage>
        <taxon>Bacteria</taxon>
        <taxon>Bacillati</taxon>
        <taxon>Actinomycetota</taxon>
        <taxon>Actinomycetes</taxon>
        <taxon>Micrococcales</taxon>
        <taxon>Microbacteriaceae</taxon>
        <taxon>Leifsonia</taxon>
    </lineage>
</organism>
<comment type="cofactor">
    <cofactor evidence="1 5">
        <name>Zn(2+)</name>
        <dbReference type="ChEBI" id="CHEBI:29105"/>
    </cofactor>
</comment>
<dbReference type="InterPro" id="IPR050129">
    <property type="entry name" value="Zn_alcohol_dh"/>
</dbReference>
<dbReference type="Proteomes" id="UP000538196">
    <property type="component" value="Unassembled WGS sequence"/>
</dbReference>
<dbReference type="InterPro" id="IPR036291">
    <property type="entry name" value="NAD(P)-bd_dom_sf"/>
</dbReference>
<evidence type="ECO:0000256" key="3">
    <source>
        <dbReference type="ARBA" id="ARBA00022833"/>
    </source>
</evidence>
<dbReference type="Pfam" id="PF00107">
    <property type="entry name" value="ADH_zinc_N"/>
    <property type="match status" value="1"/>
</dbReference>
<evidence type="ECO:0000259" key="6">
    <source>
        <dbReference type="SMART" id="SM00829"/>
    </source>
</evidence>
<dbReference type="SUPFAM" id="SSF50129">
    <property type="entry name" value="GroES-like"/>
    <property type="match status" value="1"/>
</dbReference>
<dbReference type="InterPro" id="IPR013149">
    <property type="entry name" value="ADH-like_C"/>
</dbReference>
<dbReference type="InterPro" id="IPR011032">
    <property type="entry name" value="GroES-like_sf"/>
</dbReference>
<dbReference type="InterPro" id="IPR013154">
    <property type="entry name" value="ADH-like_N"/>
</dbReference>
<comment type="caution">
    <text evidence="7">The sequence shown here is derived from an EMBL/GenBank/DDBJ whole genome shotgun (WGS) entry which is preliminary data.</text>
</comment>
<dbReference type="Pfam" id="PF08240">
    <property type="entry name" value="ADH_N"/>
    <property type="match status" value="1"/>
</dbReference>
<reference evidence="7 8" key="1">
    <citation type="submission" date="2020-08" db="EMBL/GenBank/DDBJ databases">
        <title>Sequencing the genomes of 1000 actinobacteria strains.</title>
        <authorList>
            <person name="Klenk H.-P."/>
        </authorList>
    </citation>
    <scope>NUCLEOTIDE SEQUENCE [LARGE SCALE GENOMIC DNA]</scope>
    <source>
        <strain evidence="7 8">DSM 20146</strain>
    </source>
</reference>
<sequence length="386" mass="40265">MPGSALPPTDHPTNLPAVSRQVVFPARGVIETAEQTVRALGPGDLLLRVALVGVCATDLHLLAGHIGDPFPLVPGHEFVGEVAAIGERAAAERGLAVGDHVAVEMLLPCRSCARCREGRYNLCEADDPANGFPHGRQLGVNIPRTVAPGMWGGYAEHLFVPPEAVVHRLPETMPWQRAVLVEPLAVACRAIARGRVAPGESVVVIGPGPVGILAAAAARSAGAGRVVVVGTRANRLELARAFGADAVVNSRETDAVEAVREALGGTLADVVIEIAGATAAQEQAVRLVRRGGRVVLAGACGAEAPVTFRADEDLLTREIDVLPSFLSAGGFEPAIRLLDRGDYDYASLVTHRFGLDEVRTAYDVIESRDGGVLKAVIDPAVGVAAR</sequence>
<dbReference type="PROSITE" id="PS00059">
    <property type="entry name" value="ADH_ZINC"/>
    <property type="match status" value="1"/>
</dbReference>
<evidence type="ECO:0000256" key="2">
    <source>
        <dbReference type="ARBA" id="ARBA00022723"/>
    </source>
</evidence>
<comment type="similarity">
    <text evidence="5">Belongs to the zinc-containing alcohol dehydrogenase family.</text>
</comment>
<feature type="domain" description="Enoyl reductase (ER)" evidence="6">
    <location>
        <begin position="28"/>
        <end position="377"/>
    </location>
</feature>
<accession>A0A7W4UU42</accession>
<dbReference type="Gene3D" id="3.40.50.720">
    <property type="entry name" value="NAD(P)-binding Rossmann-like Domain"/>
    <property type="match status" value="1"/>
</dbReference>
<dbReference type="GO" id="GO:0008270">
    <property type="term" value="F:zinc ion binding"/>
    <property type="evidence" value="ECO:0007669"/>
    <property type="project" value="InterPro"/>
</dbReference>
<proteinExistence type="inferred from homology"/>
<gene>
    <name evidence="7" type="ORF">FHX33_000388</name>
</gene>
<dbReference type="SUPFAM" id="SSF51735">
    <property type="entry name" value="NAD(P)-binding Rossmann-fold domains"/>
    <property type="match status" value="1"/>
</dbReference>